<gene>
    <name evidence="1" type="ORF">V2S66_34190</name>
</gene>
<sequence length="104" mass="11412">SSCPYKAARGSETTSWSRLRTQLGSALPRMTPAERLDVLIRADQSTPADQPLLSALAAAGDAEIAARHRSVAAAHGRDVPLDDHELRCAITSEVHRLHDLWRYQ</sequence>
<accession>A0ABU7PMT3</accession>
<keyword evidence="2" id="KW-1185">Reference proteome</keyword>
<dbReference type="Proteomes" id="UP001344658">
    <property type="component" value="Unassembled WGS sequence"/>
</dbReference>
<name>A0ABU7PMT3_9ACTN</name>
<protein>
    <submittedName>
        <fullName evidence="1">Uncharacterized protein</fullName>
    </submittedName>
</protein>
<organism evidence="1 2">
    <name type="scientific">Actinacidiphila polyblastidii</name>
    <dbReference type="NCBI Taxonomy" id="3110430"/>
    <lineage>
        <taxon>Bacteria</taxon>
        <taxon>Bacillati</taxon>
        <taxon>Actinomycetota</taxon>
        <taxon>Actinomycetes</taxon>
        <taxon>Kitasatosporales</taxon>
        <taxon>Streptomycetaceae</taxon>
        <taxon>Actinacidiphila</taxon>
    </lineage>
</organism>
<comment type="caution">
    <text evidence="1">The sequence shown here is derived from an EMBL/GenBank/DDBJ whole genome shotgun (WGS) entry which is preliminary data.</text>
</comment>
<feature type="non-terminal residue" evidence="1">
    <location>
        <position position="1"/>
    </location>
</feature>
<dbReference type="RefSeq" id="WP_330800982.1">
    <property type="nucleotide sequence ID" value="NZ_JAZEWV010000068.1"/>
</dbReference>
<dbReference type="EMBL" id="JAZEWV010000068">
    <property type="protein sequence ID" value="MEE4547003.1"/>
    <property type="molecule type" value="Genomic_DNA"/>
</dbReference>
<proteinExistence type="predicted"/>
<evidence type="ECO:0000313" key="2">
    <source>
        <dbReference type="Proteomes" id="UP001344658"/>
    </source>
</evidence>
<reference evidence="1 2" key="1">
    <citation type="submission" date="2023-12" db="EMBL/GenBank/DDBJ databases">
        <title>Streptomyces sp. V4-01.</title>
        <authorList>
            <person name="Somphong A."/>
            <person name="Phongsopitanun W."/>
        </authorList>
    </citation>
    <scope>NUCLEOTIDE SEQUENCE [LARGE SCALE GENOMIC DNA]</scope>
    <source>
        <strain evidence="1 2">V4-01</strain>
    </source>
</reference>
<evidence type="ECO:0000313" key="1">
    <source>
        <dbReference type="EMBL" id="MEE4547003.1"/>
    </source>
</evidence>